<evidence type="ECO:0000256" key="5">
    <source>
        <dbReference type="ARBA" id="ARBA00022741"/>
    </source>
</evidence>
<dbReference type="Pfam" id="PF00005">
    <property type="entry name" value="ABC_tran"/>
    <property type="match status" value="1"/>
</dbReference>
<gene>
    <name evidence="9" type="ORF">LPTSP2_24140</name>
</gene>
<dbReference type="RefSeq" id="WP_108960105.1">
    <property type="nucleotide sequence ID" value="NZ_BFAZ01000009.1"/>
</dbReference>
<dbReference type="SMART" id="SM00382">
    <property type="entry name" value="AAA"/>
    <property type="match status" value="1"/>
</dbReference>
<keyword evidence="6 9" id="KW-0067">ATP-binding</keyword>
<dbReference type="NCBIfam" id="TIGR01727">
    <property type="entry name" value="oligo_HPY"/>
    <property type="match status" value="1"/>
</dbReference>
<dbReference type="InterPro" id="IPR017871">
    <property type="entry name" value="ABC_transporter-like_CS"/>
</dbReference>
<evidence type="ECO:0000256" key="1">
    <source>
        <dbReference type="ARBA" id="ARBA00004417"/>
    </source>
</evidence>
<comment type="subcellular location">
    <subcellularLocation>
        <location evidence="1">Cell inner membrane</location>
        <topology evidence="1">Peripheral membrane protein</topology>
    </subcellularLocation>
</comment>
<comment type="caution">
    <text evidence="9">The sequence shown here is derived from an EMBL/GenBank/DDBJ whole genome shotgun (WGS) entry which is preliminary data.</text>
</comment>
<dbReference type="PROSITE" id="PS00211">
    <property type="entry name" value="ABC_TRANSPORTER_1"/>
    <property type="match status" value="1"/>
</dbReference>
<dbReference type="Proteomes" id="UP000245206">
    <property type="component" value="Unassembled WGS sequence"/>
</dbReference>
<dbReference type="SUPFAM" id="SSF52540">
    <property type="entry name" value="P-loop containing nucleoside triphosphate hydrolases"/>
    <property type="match status" value="1"/>
</dbReference>
<dbReference type="GO" id="GO:0005524">
    <property type="term" value="F:ATP binding"/>
    <property type="evidence" value="ECO:0007669"/>
    <property type="project" value="UniProtKB-KW"/>
</dbReference>
<keyword evidence="3" id="KW-0813">Transport</keyword>
<dbReference type="InterPro" id="IPR013563">
    <property type="entry name" value="Oligopep_ABC_C"/>
</dbReference>
<dbReference type="PROSITE" id="PS50893">
    <property type="entry name" value="ABC_TRANSPORTER_2"/>
    <property type="match status" value="1"/>
</dbReference>
<dbReference type="GO" id="GO:0015833">
    <property type="term" value="P:peptide transport"/>
    <property type="evidence" value="ECO:0007669"/>
    <property type="project" value="InterPro"/>
</dbReference>
<evidence type="ECO:0000256" key="7">
    <source>
        <dbReference type="ARBA" id="ARBA00023136"/>
    </source>
</evidence>
<dbReference type="GO" id="GO:0005886">
    <property type="term" value="C:plasma membrane"/>
    <property type="evidence" value="ECO:0007669"/>
    <property type="project" value="UniProtKB-SubCell"/>
</dbReference>
<dbReference type="GO" id="GO:0016887">
    <property type="term" value="F:ATP hydrolysis activity"/>
    <property type="evidence" value="ECO:0007669"/>
    <property type="project" value="InterPro"/>
</dbReference>
<evidence type="ECO:0000313" key="9">
    <source>
        <dbReference type="EMBL" id="GBF43118.1"/>
    </source>
</evidence>
<dbReference type="Gene3D" id="3.40.50.300">
    <property type="entry name" value="P-loop containing nucleotide triphosphate hydrolases"/>
    <property type="match status" value="1"/>
</dbReference>
<dbReference type="Pfam" id="PF08352">
    <property type="entry name" value="oligo_HPY"/>
    <property type="match status" value="1"/>
</dbReference>
<dbReference type="InterPro" id="IPR027417">
    <property type="entry name" value="P-loop_NTPase"/>
</dbReference>
<keyword evidence="7" id="KW-0472">Membrane</keyword>
<dbReference type="InterPro" id="IPR003593">
    <property type="entry name" value="AAA+_ATPase"/>
</dbReference>
<evidence type="ECO:0000259" key="8">
    <source>
        <dbReference type="PROSITE" id="PS50893"/>
    </source>
</evidence>
<evidence type="ECO:0000256" key="2">
    <source>
        <dbReference type="ARBA" id="ARBA00005417"/>
    </source>
</evidence>
<accession>A0A2P2DES7</accession>
<evidence type="ECO:0000256" key="3">
    <source>
        <dbReference type="ARBA" id="ARBA00022448"/>
    </source>
</evidence>
<keyword evidence="5" id="KW-0547">Nucleotide-binding</keyword>
<name>A0A2P2DES7_9LEPT</name>
<comment type="similarity">
    <text evidence="2">Belongs to the ABC transporter superfamily.</text>
</comment>
<protein>
    <submittedName>
        <fullName evidence="9">ABC transporter ATP-binding protein</fullName>
    </submittedName>
</protein>
<keyword evidence="10" id="KW-1185">Reference proteome</keyword>
<organism evidence="9 10">
    <name type="scientific">Leptospira ellinghausenii</name>
    <dbReference type="NCBI Taxonomy" id="1917822"/>
    <lineage>
        <taxon>Bacteria</taxon>
        <taxon>Pseudomonadati</taxon>
        <taxon>Spirochaetota</taxon>
        <taxon>Spirochaetia</taxon>
        <taxon>Leptospirales</taxon>
        <taxon>Leptospiraceae</taxon>
        <taxon>Leptospira</taxon>
    </lineage>
</organism>
<dbReference type="PANTHER" id="PTHR43297:SF2">
    <property type="entry name" value="DIPEPTIDE TRANSPORT ATP-BINDING PROTEIN DPPD"/>
    <property type="match status" value="1"/>
</dbReference>
<dbReference type="PANTHER" id="PTHR43297">
    <property type="entry name" value="OLIGOPEPTIDE TRANSPORT ATP-BINDING PROTEIN APPD"/>
    <property type="match status" value="1"/>
</dbReference>
<dbReference type="InterPro" id="IPR050388">
    <property type="entry name" value="ABC_Ni/Peptide_Import"/>
</dbReference>
<dbReference type="AlphaFoldDB" id="A0A2P2DES7"/>
<evidence type="ECO:0000256" key="6">
    <source>
        <dbReference type="ARBA" id="ARBA00022840"/>
    </source>
</evidence>
<dbReference type="OrthoDB" id="337094at2"/>
<evidence type="ECO:0000313" key="10">
    <source>
        <dbReference type="Proteomes" id="UP000245206"/>
    </source>
</evidence>
<dbReference type="EMBL" id="BFAZ01000009">
    <property type="protein sequence ID" value="GBF43118.1"/>
    <property type="molecule type" value="Genomic_DNA"/>
</dbReference>
<evidence type="ECO:0000256" key="4">
    <source>
        <dbReference type="ARBA" id="ARBA00022475"/>
    </source>
</evidence>
<keyword evidence="4" id="KW-1003">Cell membrane</keyword>
<feature type="domain" description="ABC transporter" evidence="8">
    <location>
        <begin position="8"/>
        <end position="259"/>
    </location>
</feature>
<proteinExistence type="inferred from homology"/>
<sequence>MNPNQKAIEVKDLSVHIKTDDGTLPIVSGISFHLKKGETLALVGESGCGKSITCLALTKLLPSNNTIYPTGSILFEGNNLLESSSEKLRSVRGREIAYVFQEPFSSLNPLHKIGNQLIESFLLHGLGSKEEAEKKAIYLLERVGITDAKHRLEQYPNQFSGGMLQRVCIAMALMCDPKILIADEPTSAIDVTIQLQLIELLKELRKENGMSVLFISHDIGLVSHIADRIAVMYAGKIVEQGSVDMVIDSPKHPYTKALISAYPTHENIGKKLVTIDGIVPSPKSYPSGCRFHTRCKDKLEICDTSIPKSTVVSDSQTVECFLYGGKESA</sequence>
<dbReference type="FunFam" id="3.40.50.300:FF:000016">
    <property type="entry name" value="Oligopeptide ABC transporter ATP-binding component"/>
    <property type="match status" value="1"/>
</dbReference>
<dbReference type="InterPro" id="IPR003439">
    <property type="entry name" value="ABC_transporter-like_ATP-bd"/>
</dbReference>
<reference evidence="10" key="1">
    <citation type="journal article" date="2019" name="Microbiol. Immunol.">
        <title>Molecular and phenotypic characterization of Leptospira johnsonii sp. nov., Leptospira ellinghausenii sp. nov. and Leptospira ryugenii sp. nov. isolated from soil and water in Japan.</title>
        <authorList>
            <person name="Masuzawa T."/>
            <person name="Saito M."/>
            <person name="Nakao R."/>
            <person name="Nikaido Y."/>
            <person name="Matsumoto M."/>
            <person name="Ogawa M."/>
            <person name="Yokoyama M."/>
            <person name="Hidaka Y."/>
            <person name="Tomita J."/>
            <person name="Sakakibara K."/>
            <person name="Suzuki K."/>
            <person name="Yasuda S."/>
            <person name="Sato H."/>
            <person name="Yamaguchi M."/>
            <person name="Yoshida S.I."/>
            <person name="Koizumi N."/>
            <person name="Kawamura Y."/>
        </authorList>
    </citation>
    <scope>NUCLEOTIDE SEQUENCE [LARGE SCALE GENOMIC DNA]</scope>
    <source>
        <strain evidence="10">E18</strain>
    </source>
</reference>
<dbReference type="CDD" id="cd03257">
    <property type="entry name" value="ABC_NikE_OppD_transporters"/>
    <property type="match status" value="1"/>
</dbReference>